<dbReference type="AlphaFoldDB" id="A0A0L8BPW7"/>
<feature type="binding site" evidence="8">
    <location>
        <position position="269"/>
    </location>
    <ligand>
        <name>ATP</name>
        <dbReference type="ChEBI" id="CHEBI:30616"/>
    </ligand>
</feature>
<name>A0A0L8BPW7_ENSAD</name>
<dbReference type="EC" id="2.7.7.-" evidence="8"/>
<accession>A0A0L8BPW7</accession>
<keyword evidence="2 8" id="KW-0808">Transferase</keyword>
<dbReference type="Pfam" id="PF02696">
    <property type="entry name" value="SelO"/>
    <property type="match status" value="1"/>
</dbReference>
<feature type="binding site" evidence="8">
    <location>
        <position position="97"/>
    </location>
    <ligand>
        <name>ATP</name>
        <dbReference type="ChEBI" id="CHEBI:30616"/>
    </ligand>
</feature>
<feature type="binding site" evidence="8">
    <location>
        <position position="190"/>
    </location>
    <ligand>
        <name>ATP</name>
        <dbReference type="ChEBI" id="CHEBI:30616"/>
    </ligand>
</feature>
<evidence type="ECO:0000256" key="6">
    <source>
        <dbReference type="ARBA" id="ARBA00022840"/>
    </source>
</evidence>
<keyword evidence="7 8" id="KW-0460">Magnesium</keyword>
<feature type="binding site" evidence="8">
    <location>
        <position position="183"/>
    </location>
    <ligand>
        <name>ATP</name>
        <dbReference type="ChEBI" id="CHEBI:30616"/>
    </ligand>
</feature>
<protein>
    <recommendedName>
        <fullName evidence="8">Protein nucleotidyltransferase YdiU</fullName>
        <ecNumber evidence="8">2.7.7.-</ecNumber>
    </recommendedName>
    <alternativeName>
        <fullName evidence="8">Protein adenylyltransferase YdiU</fullName>
        <ecNumber evidence="8">2.7.7.108</ecNumber>
    </alternativeName>
    <alternativeName>
        <fullName evidence="8">Protein uridylyltransferase YdiU</fullName>
        <ecNumber evidence="8">2.7.7.-</ecNumber>
    </alternativeName>
</protein>
<keyword evidence="6 8" id="KW-0067">ATP-binding</keyword>
<feature type="binding site" evidence="8">
    <location>
        <position position="132"/>
    </location>
    <ligand>
        <name>ATP</name>
        <dbReference type="ChEBI" id="CHEBI:30616"/>
    </ligand>
</feature>
<gene>
    <name evidence="8" type="primary">ydiU</name>
    <name evidence="8" type="synonym">selO</name>
    <name evidence="9" type="ORF">AC244_21075</name>
</gene>
<reference evidence="10" key="1">
    <citation type="submission" date="2015-07" db="EMBL/GenBank/DDBJ databases">
        <title>Whole genome sequence of an Ensifer adhaerens strain isolated from a cave pool in the Wind Cave National Park.</title>
        <authorList>
            <person name="Eng W.W.H."/>
            <person name="Gan H.M."/>
            <person name="Barton H.A."/>
            <person name="Savka M.A."/>
        </authorList>
    </citation>
    <scope>NUCLEOTIDE SEQUENCE [LARGE SCALE GENOMIC DNA]</scope>
    <source>
        <strain evidence="10">SD006</strain>
    </source>
</reference>
<keyword evidence="4 8" id="KW-0479">Metal-binding</keyword>
<dbReference type="NCBIfam" id="NF000658">
    <property type="entry name" value="PRK00029.1"/>
    <property type="match status" value="1"/>
</dbReference>
<evidence type="ECO:0000256" key="2">
    <source>
        <dbReference type="ARBA" id="ARBA00022679"/>
    </source>
</evidence>
<proteinExistence type="inferred from homology"/>
<comment type="cofactor">
    <cofactor evidence="8">
        <name>Mg(2+)</name>
        <dbReference type="ChEBI" id="CHEBI:18420"/>
    </cofactor>
    <cofactor evidence="8">
        <name>Mn(2+)</name>
        <dbReference type="ChEBI" id="CHEBI:29035"/>
    </cofactor>
</comment>
<evidence type="ECO:0000256" key="8">
    <source>
        <dbReference type="HAMAP-Rule" id="MF_00692"/>
    </source>
</evidence>
<feature type="binding site" evidence="8">
    <location>
        <position position="260"/>
    </location>
    <ligand>
        <name>Mg(2+)</name>
        <dbReference type="ChEBI" id="CHEBI:18420"/>
    </ligand>
</feature>
<evidence type="ECO:0000256" key="4">
    <source>
        <dbReference type="ARBA" id="ARBA00022723"/>
    </source>
</evidence>
<evidence type="ECO:0000256" key="1">
    <source>
        <dbReference type="ARBA" id="ARBA00009747"/>
    </source>
</evidence>
<feature type="active site" description="Proton acceptor" evidence="8">
    <location>
        <position position="259"/>
    </location>
</feature>
<dbReference type="PANTHER" id="PTHR32057">
    <property type="entry name" value="PROTEIN ADENYLYLTRANSFERASE SELO, MITOCHONDRIAL"/>
    <property type="match status" value="1"/>
</dbReference>
<dbReference type="GO" id="GO:0000287">
    <property type="term" value="F:magnesium ion binding"/>
    <property type="evidence" value="ECO:0007669"/>
    <property type="project" value="UniProtKB-UniRule"/>
</dbReference>
<feature type="binding site" evidence="8">
    <location>
        <position position="269"/>
    </location>
    <ligand>
        <name>Mg(2+)</name>
        <dbReference type="ChEBI" id="CHEBI:18420"/>
    </ligand>
</feature>
<evidence type="ECO:0000256" key="7">
    <source>
        <dbReference type="ARBA" id="ARBA00022842"/>
    </source>
</evidence>
<feature type="binding site" evidence="8">
    <location>
        <position position="120"/>
    </location>
    <ligand>
        <name>ATP</name>
        <dbReference type="ChEBI" id="CHEBI:30616"/>
    </ligand>
</feature>
<dbReference type="EMBL" id="LGAP01000015">
    <property type="protein sequence ID" value="KOF16757.1"/>
    <property type="molecule type" value="Genomic_DNA"/>
</dbReference>
<evidence type="ECO:0000256" key="3">
    <source>
        <dbReference type="ARBA" id="ARBA00022695"/>
    </source>
</evidence>
<dbReference type="OrthoDB" id="9776281at2"/>
<feature type="binding site" evidence="8">
    <location>
        <position position="133"/>
    </location>
    <ligand>
        <name>ATP</name>
        <dbReference type="ChEBI" id="CHEBI:30616"/>
    </ligand>
</feature>
<keyword evidence="5 8" id="KW-0547">Nucleotide-binding</keyword>
<dbReference type="EC" id="2.7.7.108" evidence="8"/>
<dbReference type="PATRIC" id="fig|106592.7.peg.2056"/>
<dbReference type="GO" id="GO:0070733">
    <property type="term" value="F:AMPylase activity"/>
    <property type="evidence" value="ECO:0007669"/>
    <property type="project" value="UniProtKB-EC"/>
</dbReference>
<dbReference type="GO" id="GO:0030145">
    <property type="term" value="F:manganese ion binding"/>
    <property type="evidence" value="ECO:0007669"/>
    <property type="project" value="UniProtKB-UniRule"/>
</dbReference>
<sequence length="501" mass="55051">MNYVPPSPTAETDAIRFDNSFARLPQQFFVRVDPTPVAEPWLIKLNRPLAEELGLDLDSVERDGAQIFSGNSVPAGAAPLAMAYAGHQFGTFVPQLGDGRAILLGEVIDRDGQRRDIQLKGSGQTPFSRRGDGRAALGPVLREYIVSEAMFALGIPATRALAAVVTGQPVYREQILPGAIFTRVAASHIRVGTFQFFAARGDMASVQVLADYAIDRHYPEVRNDERPYLAFFKAVVARQAALIARWLHVGFIHGVMNTDNMAISGETIDFGPCAFMDAYDPRKVFSSIDQFGRYAYASQPAIGQWNLTRLAETLVPLFDPLAATAVDLANDALGEYGAIFQRHWLDGMRRKIGLVGEEEGDLDRVQALLTAMHQGEADFTLTFRRLCDSAADPTADAALISLFAEPAGVTSWLADWRKRLEREPGTAGERALAMRAVNPAYIPRNHRIEQAIVAATEDADFSLFEALVDVTSKPYEDQPRFAAYADPPKPEEEVRQTFCGT</sequence>
<comment type="catalytic activity">
    <reaction evidence="8">
        <text>L-histidyl-[protein] + UTP = N(tele)-(5'-uridylyl)-L-histidyl-[protein] + diphosphate</text>
        <dbReference type="Rhea" id="RHEA:83891"/>
        <dbReference type="Rhea" id="RHEA-COMP:9745"/>
        <dbReference type="Rhea" id="RHEA-COMP:20239"/>
        <dbReference type="ChEBI" id="CHEBI:29979"/>
        <dbReference type="ChEBI" id="CHEBI:33019"/>
        <dbReference type="ChEBI" id="CHEBI:46398"/>
        <dbReference type="ChEBI" id="CHEBI:233474"/>
    </reaction>
</comment>
<evidence type="ECO:0000313" key="10">
    <source>
        <dbReference type="Proteomes" id="UP000037425"/>
    </source>
</evidence>
<dbReference type="PANTHER" id="PTHR32057:SF14">
    <property type="entry name" value="PROTEIN ADENYLYLTRANSFERASE SELO, MITOCHONDRIAL"/>
    <property type="match status" value="1"/>
</dbReference>
<feature type="binding site" evidence="8">
    <location>
        <position position="99"/>
    </location>
    <ligand>
        <name>ATP</name>
        <dbReference type="ChEBI" id="CHEBI:30616"/>
    </ligand>
</feature>
<feature type="binding site" evidence="8">
    <location>
        <position position="100"/>
    </location>
    <ligand>
        <name>ATP</name>
        <dbReference type="ChEBI" id="CHEBI:30616"/>
    </ligand>
</feature>
<dbReference type="InterPro" id="IPR003846">
    <property type="entry name" value="SelO"/>
</dbReference>
<keyword evidence="3 8" id="KW-0548">Nucleotidyltransferase</keyword>
<dbReference type="RefSeq" id="WP_053250757.1">
    <property type="nucleotide sequence ID" value="NZ_LGAP01000015.1"/>
</dbReference>
<comment type="catalytic activity">
    <reaction evidence="8">
        <text>L-threonyl-[protein] + ATP = 3-O-(5'-adenylyl)-L-threonyl-[protein] + diphosphate</text>
        <dbReference type="Rhea" id="RHEA:54292"/>
        <dbReference type="Rhea" id="RHEA-COMP:11060"/>
        <dbReference type="Rhea" id="RHEA-COMP:13847"/>
        <dbReference type="ChEBI" id="CHEBI:30013"/>
        <dbReference type="ChEBI" id="CHEBI:30616"/>
        <dbReference type="ChEBI" id="CHEBI:33019"/>
        <dbReference type="ChEBI" id="CHEBI:138113"/>
        <dbReference type="EC" id="2.7.7.108"/>
    </reaction>
</comment>
<comment type="catalytic activity">
    <reaction evidence="8">
        <text>L-tyrosyl-[protein] + ATP = O-(5'-adenylyl)-L-tyrosyl-[protein] + diphosphate</text>
        <dbReference type="Rhea" id="RHEA:54288"/>
        <dbReference type="Rhea" id="RHEA-COMP:10136"/>
        <dbReference type="Rhea" id="RHEA-COMP:13846"/>
        <dbReference type="ChEBI" id="CHEBI:30616"/>
        <dbReference type="ChEBI" id="CHEBI:33019"/>
        <dbReference type="ChEBI" id="CHEBI:46858"/>
        <dbReference type="ChEBI" id="CHEBI:83624"/>
        <dbReference type="EC" id="2.7.7.108"/>
    </reaction>
</comment>
<dbReference type="Proteomes" id="UP000037425">
    <property type="component" value="Unassembled WGS sequence"/>
</dbReference>
<comment type="catalytic activity">
    <reaction evidence="8">
        <text>L-seryl-[protein] + UTP = O-(5'-uridylyl)-L-seryl-[protein] + diphosphate</text>
        <dbReference type="Rhea" id="RHEA:64604"/>
        <dbReference type="Rhea" id="RHEA-COMP:9863"/>
        <dbReference type="Rhea" id="RHEA-COMP:16635"/>
        <dbReference type="ChEBI" id="CHEBI:29999"/>
        <dbReference type="ChEBI" id="CHEBI:33019"/>
        <dbReference type="ChEBI" id="CHEBI:46398"/>
        <dbReference type="ChEBI" id="CHEBI:156051"/>
    </reaction>
</comment>
<comment type="function">
    <text evidence="8">Nucleotidyltransferase involved in the post-translational modification of proteins. It can catalyze the addition of adenosine monophosphate (AMP) or uridine monophosphate (UMP) to a protein, resulting in modifications known as AMPylation and UMPylation.</text>
</comment>
<comment type="catalytic activity">
    <reaction evidence="8">
        <text>L-seryl-[protein] + ATP = 3-O-(5'-adenylyl)-L-seryl-[protein] + diphosphate</text>
        <dbReference type="Rhea" id="RHEA:58120"/>
        <dbReference type="Rhea" id="RHEA-COMP:9863"/>
        <dbReference type="Rhea" id="RHEA-COMP:15073"/>
        <dbReference type="ChEBI" id="CHEBI:29999"/>
        <dbReference type="ChEBI" id="CHEBI:30616"/>
        <dbReference type="ChEBI" id="CHEBI:33019"/>
        <dbReference type="ChEBI" id="CHEBI:142516"/>
        <dbReference type="EC" id="2.7.7.108"/>
    </reaction>
</comment>
<dbReference type="GO" id="GO:0005524">
    <property type="term" value="F:ATP binding"/>
    <property type="evidence" value="ECO:0007669"/>
    <property type="project" value="UniProtKB-UniRule"/>
</dbReference>
<comment type="similarity">
    <text evidence="1 8">Belongs to the SELO family.</text>
</comment>
<evidence type="ECO:0000256" key="5">
    <source>
        <dbReference type="ARBA" id="ARBA00022741"/>
    </source>
</evidence>
<organism evidence="9 10">
    <name type="scientific">Ensifer adhaerens</name>
    <name type="common">Sinorhizobium morelense</name>
    <dbReference type="NCBI Taxonomy" id="106592"/>
    <lineage>
        <taxon>Bacteria</taxon>
        <taxon>Pseudomonadati</taxon>
        <taxon>Pseudomonadota</taxon>
        <taxon>Alphaproteobacteria</taxon>
        <taxon>Hyphomicrobiales</taxon>
        <taxon>Rhizobiaceae</taxon>
        <taxon>Sinorhizobium/Ensifer group</taxon>
        <taxon>Ensifer</taxon>
    </lineage>
</organism>
<keyword evidence="8" id="KW-0464">Manganese</keyword>
<comment type="catalytic activity">
    <reaction evidence="8">
        <text>L-tyrosyl-[protein] + UTP = O-(5'-uridylyl)-L-tyrosyl-[protein] + diphosphate</text>
        <dbReference type="Rhea" id="RHEA:83887"/>
        <dbReference type="Rhea" id="RHEA-COMP:10136"/>
        <dbReference type="Rhea" id="RHEA-COMP:20238"/>
        <dbReference type="ChEBI" id="CHEBI:33019"/>
        <dbReference type="ChEBI" id="CHEBI:46398"/>
        <dbReference type="ChEBI" id="CHEBI:46858"/>
        <dbReference type="ChEBI" id="CHEBI:90602"/>
    </reaction>
</comment>
<dbReference type="HAMAP" id="MF_00692">
    <property type="entry name" value="SelO"/>
    <property type="match status" value="1"/>
</dbReference>
<comment type="caution">
    <text evidence="9">The sequence shown here is derived from an EMBL/GenBank/DDBJ whole genome shotgun (WGS) entry which is preliminary data.</text>
</comment>
<evidence type="ECO:0000313" key="9">
    <source>
        <dbReference type="EMBL" id="KOF16757.1"/>
    </source>
</evidence>